<dbReference type="Pfam" id="PF00013">
    <property type="entry name" value="KH_1"/>
    <property type="match status" value="1"/>
</dbReference>
<dbReference type="AlphaFoldDB" id="A0A4W5JZJ3"/>
<reference evidence="5" key="1">
    <citation type="submission" date="2018-06" db="EMBL/GenBank/DDBJ databases">
        <title>Genome assembly of Danube salmon.</title>
        <authorList>
            <person name="Macqueen D.J."/>
            <person name="Gundappa M.K."/>
        </authorList>
    </citation>
    <scope>NUCLEOTIDE SEQUENCE [LARGE SCALE GENOMIC DNA]</scope>
</reference>
<dbReference type="InterPro" id="IPR004088">
    <property type="entry name" value="KH_dom_type_1"/>
</dbReference>
<dbReference type="PROSITE" id="PS50084">
    <property type="entry name" value="KH_TYPE_1"/>
    <property type="match status" value="1"/>
</dbReference>
<dbReference type="PANTHER" id="PTHR10288">
    <property type="entry name" value="KH DOMAIN CONTAINING RNA BINDING PROTEIN"/>
    <property type="match status" value="1"/>
</dbReference>
<reference evidence="4" key="3">
    <citation type="submission" date="2025-09" db="UniProtKB">
        <authorList>
            <consortium name="Ensembl"/>
        </authorList>
    </citation>
    <scope>IDENTIFICATION</scope>
</reference>
<keyword evidence="5" id="KW-1185">Reference proteome</keyword>
<evidence type="ECO:0000313" key="5">
    <source>
        <dbReference type="Proteomes" id="UP000314982"/>
    </source>
</evidence>
<reference evidence="4" key="2">
    <citation type="submission" date="2025-08" db="UniProtKB">
        <authorList>
            <consortium name="Ensembl"/>
        </authorList>
    </citation>
    <scope>IDENTIFICATION</scope>
</reference>
<dbReference type="Gene3D" id="3.30.1370.10">
    <property type="entry name" value="K Homology domain, type 1"/>
    <property type="match status" value="1"/>
</dbReference>
<accession>A0A4W5JZJ3</accession>
<dbReference type="FunFam" id="3.30.1370.10:FF:000007">
    <property type="entry name" value="far upstream element-binding protein 1 isoform X1"/>
    <property type="match status" value="1"/>
</dbReference>
<evidence type="ECO:0000313" key="4">
    <source>
        <dbReference type="Ensembl" id="ENSHHUP00000005156.1"/>
    </source>
</evidence>
<dbReference type="Proteomes" id="UP000314982">
    <property type="component" value="Unassembled WGS sequence"/>
</dbReference>
<name>A0A4W5JZJ3_9TELE</name>
<dbReference type="InterPro" id="IPR048252">
    <property type="entry name" value="KH-I_FUBP1_dom4"/>
</dbReference>
<evidence type="ECO:0000256" key="1">
    <source>
        <dbReference type="ARBA" id="ARBA00022737"/>
    </source>
</evidence>
<dbReference type="SUPFAM" id="SSF54791">
    <property type="entry name" value="Eukaryotic type KH-domain (KH-domain type I)"/>
    <property type="match status" value="1"/>
</dbReference>
<dbReference type="SMART" id="SM00322">
    <property type="entry name" value="KH"/>
    <property type="match status" value="1"/>
</dbReference>
<dbReference type="GO" id="GO:0003723">
    <property type="term" value="F:RNA binding"/>
    <property type="evidence" value="ECO:0007669"/>
    <property type="project" value="UniProtKB-UniRule"/>
</dbReference>
<evidence type="ECO:0000256" key="2">
    <source>
        <dbReference type="PROSITE-ProRule" id="PRU00117"/>
    </source>
</evidence>
<dbReference type="GeneTree" id="ENSGT00940000160043"/>
<proteinExistence type="predicted"/>
<dbReference type="STRING" id="62062.ENSHHUP00000005156"/>
<keyword evidence="2" id="KW-0694">RNA-binding</keyword>
<dbReference type="CDD" id="cd22487">
    <property type="entry name" value="KH-I_FUBP1_rpt4"/>
    <property type="match status" value="1"/>
</dbReference>
<sequence length="106" mass="11902">MGPPGGLQEFTFTVPTMKTGLIIGKGGETIKGISQQSGARIELQRNPPPNSDPNIKMFTVRGSHQQIDYARQLVEEKIGVRWFSVFMLTVVEIPRINVKLRHWTVV</sequence>
<dbReference type="InterPro" id="IPR036612">
    <property type="entry name" value="KH_dom_type_1_sf"/>
</dbReference>
<organism evidence="4 5">
    <name type="scientific">Hucho hucho</name>
    <name type="common">huchen</name>
    <dbReference type="NCBI Taxonomy" id="62062"/>
    <lineage>
        <taxon>Eukaryota</taxon>
        <taxon>Metazoa</taxon>
        <taxon>Chordata</taxon>
        <taxon>Craniata</taxon>
        <taxon>Vertebrata</taxon>
        <taxon>Euteleostomi</taxon>
        <taxon>Actinopterygii</taxon>
        <taxon>Neopterygii</taxon>
        <taxon>Teleostei</taxon>
        <taxon>Protacanthopterygii</taxon>
        <taxon>Salmoniformes</taxon>
        <taxon>Salmonidae</taxon>
        <taxon>Salmoninae</taxon>
        <taxon>Hucho</taxon>
    </lineage>
</organism>
<dbReference type="InterPro" id="IPR004087">
    <property type="entry name" value="KH_dom"/>
</dbReference>
<protein>
    <recommendedName>
        <fullName evidence="3">K Homology domain-containing protein</fullName>
    </recommendedName>
</protein>
<evidence type="ECO:0000259" key="3">
    <source>
        <dbReference type="SMART" id="SM00322"/>
    </source>
</evidence>
<dbReference type="Ensembl" id="ENSHHUT00000005323.1">
    <property type="protein sequence ID" value="ENSHHUP00000005156.1"/>
    <property type="gene ID" value="ENSHHUG00000003209.1"/>
</dbReference>
<keyword evidence="1" id="KW-0677">Repeat</keyword>
<feature type="domain" description="K Homology" evidence="3">
    <location>
        <begin position="6"/>
        <end position="79"/>
    </location>
</feature>